<evidence type="ECO:0000313" key="2">
    <source>
        <dbReference type="EnsemblPlants" id="LPERR06G19130.1"/>
    </source>
</evidence>
<dbReference type="EnsemblPlants" id="LPERR06G19130.1">
    <property type="protein sequence ID" value="LPERR06G19130.1"/>
    <property type="gene ID" value="LPERR06G19130"/>
</dbReference>
<protein>
    <submittedName>
        <fullName evidence="2">Uncharacterized protein</fullName>
    </submittedName>
</protein>
<reference evidence="2 3" key="1">
    <citation type="submission" date="2012-08" db="EMBL/GenBank/DDBJ databases">
        <title>Oryza genome evolution.</title>
        <authorList>
            <person name="Wing R.A."/>
        </authorList>
    </citation>
    <scope>NUCLEOTIDE SEQUENCE</scope>
</reference>
<name>A0A0D9WSP6_9ORYZ</name>
<evidence type="ECO:0000313" key="3">
    <source>
        <dbReference type="Proteomes" id="UP000032180"/>
    </source>
</evidence>
<dbReference type="Gramene" id="LPERR06G19130.1">
    <property type="protein sequence ID" value="LPERR06G19130.1"/>
    <property type="gene ID" value="LPERR06G19130"/>
</dbReference>
<accession>A0A0D9WSP6</accession>
<keyword evidence="3" id="KW-1185">Reference proteome</keyword>
<evidence type="ECO:0000256" key="1">
    <source>
        <dbReference type="SAM" id="MobiDB-lite"/>
    </source>
</evidence>
<dbReference type="AlphaFoldDB" id="A0A0D9WSP6"/>
<reference evidence="2" key="3">
    <citation type="submission" date="2015-04" db="UniProtKB">
        <authorList>
            <consortium name="EnsemblPlants"/>
        </authorList>
    </citation>
    <scope>IDENTIFICATION</scope>
</reference>
<proteinExistence type="predicted"/>
<feature type="region of interest" description="Disordered" evidence="1">
    <location>
        <begin position="99"/>
        <end position="132"/>
    </location>
</feature>
<organism evidence="2 3">
    <name type="scientific">Leersia perrieri</name>
    <dbReference type="NCBI Taxonomy" id="77586"/>
    <lineage>
        <taxon>Eukaryota</taxon>
        <taxon>Viridiplantae</taxon>
        <taxon>Streptophyta</taxon>
        <taxon>Embryophyta</taxon>
        <taxon>Tracheophyta</taxon>
        <taxon>Spermatophyta</taxon>
        <taxon>Magnoliopsida</taxon>
        <taxon>Liliopsida</taxon>
        <taxon>Poales</taxon>
        <taxon>Poaceae</taxon>
        <taxon>BOP clade</taxon>
        <taxon>Oryzoideae</taxon>
        <taxon>Oryzeae</taxon>
        <taxon>Oryzinae</taxon>
        <taxon>Leersia</taxon>
    </lineage>
</organism>
<reference evidence="3" key="2">
    <citation type="submission" date="2013-12" db="EMBL/GenBank/DDBJ databases">
        <authorList>
            <person name="Yu Y."/>
            <person name="Lee S."/>
            <person name="de Baynast K."/>
            <person name="Wissotski M."/>
            <person name="Liu L."/>
            <person name="Talag J."/>
            <person name="Goicoechea J."/>
            <person name="Angelova A."/>
            <person name="Jetty R."/>
            <person name="Kudrna D."/>
            <person name="Golser W."/>
            <person name="Rivera L."/>
            <person name="Zhang J."/>
            <person name="Wing R."/>
        </authorList>
    </citation>
    <scope>NUCLEOTIDE SEQUENCE</scope>
</reference>
<dbReference type="Proteomes" id="UP000032180">
    <property type="component" value="Chromosome 6"/>
</dbReference>
<sequence length="156" mass="16567">MMTGVCGCHCPKLTGLNACQAQLTFGPTDAKNTRIWPAPADAKARIFLQPSRNDTSRPARTRGGRILLLDVIKCFLFYGESPCSRLVFEYAEAEAAAADTSVALPEDQEDGGRGEEGDGGVEGAEGRGGGRRLRARVAAARMGILPWPGEEGDGEE</sequence>
<dbReference type="HOGENOM" id="CLU_1689266_0_0_1"/>